<reference evidence="2 3" key="1">
    <citation type="journal article" date="2016" name="PLoS ONE">
        <title>Whole-Genome Sequence Analysis of Bombella intestini LMG 28161T, a Novel Acetic Acid Bacterium Isolated from the Crop of a Red-Tailed Bumble Bee, Bombus lapidarius.</title>
        <authorList>
            <person name="Li L."/>
            <person name="Illeghems K."/>
            <person name="Van Kerrebroeck S."/>
            <person name="Borremans W."/>
            <person name="Cleenwerck I."/>
            <person name="Smagghe G."/>
            <person name="De Vuyst L."/>
            <person name="Vandamme P."/>
        </authorList>
    </citation>
    <scope>NUCLEOTIDE SEQUENCE [LARGE SCALE GENOMIC DNA]</scope>
    <source>
        <strain evidence="2 3">R-52487</strain>
    </source>
</reference>
<dbReference type="RefSeq" id="WP_077396843.1">
    <property type="nucleotide sequence ID" value="NZ_JATM01000004.1"/>
</dbReference>
<feature type="transmembrane region" description="Helical" evidence="1">
    <location>
        <begin position="36"/>
        <end position="58"/>
    </location>
</feature>
<evidence type="ECO:0000313" key="2">
    <source>
        <dbReference type="EMBL" id="OOL17825.1"/>
    </source>
</evidence>
<accession>A0A1S8GNZ5</accession>
<keyword evidence="1" id="KW-1133">Transmembrane helix</keyword>
<dbReference type="AlphaFoldDB" id="A0A1S8GNZ5"/>
<proteinExistence type="predicted"/>
<comment type="caution">
    <text evidence="2">The sequence shown here is derived from an EMBL/GenBank/DDBJ whole genome shotgun (WGS) entry which is preliminary data.</text>
</comment>
<evidence type="ECO:0000256" key="1">
    <source>
        <dbReference type="SAM" id="Phobius"/>
    </source>
</evidence>
<keyword evidence="1" id="KW-0812">Transmembrane</keyword>
<keyword evidence="1" id="KW-0472">Membrane</keyword>
<sequence>MKISAGPVTSPSFWYKLFRTVWPKSDNEVFVLDGKWVILFHVIVVAVLVIFHSILMNLTDF</sequence>
<dbReference type="STRING" id="1539051.AL01_07650"/>
<dbReference type="Proteomes" id="UP000200980">
    <property type="component" value="Unassembled WGS sequence"/>
</dbReference>
<organism evidence="2 3">
    <name type="scientific">Bombella intestini</name>
    <dbReference type="NCBI Taxonomy" id="1539051"/>
    <lineage>
        <taxon>Bacteria</taxon>
        <taxon>Pseudomonadati</taxon>
        <taxon>Pseudomonadota</taxon>
        <taxon>Alphaproteobacteria</taxon>
        <taxon>Acetobacterales</taxon>
        <taxon>Acetobacteraceae</taxon>
        <taxon>Bombella</taxon>
    </lineage>
</organism>
<evidence type="ECO:0000313" key="3">
    <source>
        <dbReference type="Proteomes" id="UP000200980"/>
    </source>
</evidence>
<dbReference type="OrthoDB" id="9883856at2"/>
<protein>
    <submittedName>
        <fullName evidence="2">Uncharacterized protein</fullName>
    </submittedName>
</protein>
<keyword evidence="3" id="KW-1185">Reference proteome</keyword>
<name>A0A1S8GNZ5_9PROT</name>
<dbReference type="EMBL" id="JATM01000004">
    <property type="protein sequence ID" value="OOL17825.1"/>
    <property type="molecule type" value="Genomic_DNA"/>
</dbReference>
<gene>
    <name evidence="2" type="ORF">AL01_07650</name>
</gene>